<dbReference type="GO" id="GO:0005524">
    <property type="term" value="F:ATP binding"/>
    <property type="evidence" value="ECO:0007669"/>
    <property type="project" value="UniProtKB-UniRule"/>
</dbReference>
<dbReference type="Pfam" id="PF02785">
    <property type="entry name" value="Biotin_carb_C"/>
    <property type="match status" value="1"/>
</dbReference>
<dbReference type="NCBIfam" id="NF006367">
    <property type="entry name" value="PRK08591.1"/>
    <property type="match status" value="1"/>
</dbReference>
<organism evidence="11 12">
    <name type="scientific">Duganella vulcania</name>
    <dbReference type="NCBI Taxonomy" id="2692166"/>
    <lineage>
        <taxon>Bacteria</taxon>
        <taxon>Pseudomonadati</taxon>
        <taxon>Pseudomonadota</taxon>
        <taxon>Betaproteobacteria</taxon>
        <taxon>Burkholderiales</taxon>
        <taxon>Oxalobacteraceae</taxon>
        <taxon>Telluria group</taxon>
        <taxon>Duganella</taxon>
    </lineage>
</organism>
<dbReference type="InterPro" id="IPR050856">
    <property type="entry name" value="Biotin_carboxylase_complex"/>
</dbReference>
<reference evidence="11 12" key="1">
    <citation type="submission" date="2019-12" db="EMBL/GenBank/DDBJ databases">
        <title>Novel species isolated from a subtropical stream in China.</title>
        <authorList>
            <person name="Lu H."/>
        </authorList>
    </citation>
    <scope>NUCLEOTIDE SEQUENCE [LARGE SCALE GENOMIC DNA]</scope>
    <source>
        <strain evidence="11 12">FT107W</strain>
    </source>
</reference>
<name>A0A845HHH8_9BURK</name>
<dbReference type="FunFam" id="3.30.1490.20:FF:000003">
    <property type="entry name" value="acetyl-CoA carboxylase isoform X1"/>
    <property type="match status" value="1"/>
</dbReference>
<dbReference type="Pfam" id="PF00364">
    <property type="entry name" value="Biotin_lipoyl"/>
    <property type="match status" value="1"/>
</dbReference>
<feature type="domain" description="Biotin carboxylation" evidence="10">
    <location>
        <begin position="1"/>
        <end position="458"/>
    </location>
</feature>
<dbReference type="Gene3D" id="2.40.50.100">
    <property type="match status" value="1"/>
</dbReference>
<dbReference type="Pfam" id="PF21139">
    <property type="entry name" value="BT_MCC_alpha"/>
    <property type="match status" value="1"/>
</dbReference>
<dbReference type="AlphaFoldDB" id="A0A845HHH8"/>
<dbReference type="Pfam" id="PF02786">
    <property type="entry name" value="CPSase_L_D2"/>
    <property type="match status" value="1"/>
</dbReference>
<dbReference type="PROSITE" id="PS00188">
    <property type="entry name" value="BIOTIN"/>
    <property type="match status" value="1"/>
</dbReference>
<dbReference type="SMART" id="SM01209">
    <property type="entry name" value="GARS_A"/>
    <property type="match status" value="1"/>
</dbReference>
<dbReference type="InterPro" id="IPR011053">
    <property type="entry name" value="Single_hybrid_motif"/>
</dbReference>
<dbReference type="PROSITE" id="PS50975">
    <property type="entry name" value="ATP_GRASP"/>
    <property type="match status" value="1"/>
</dbReference>
<dbReference type="SUPFAM" id="SSF56059">
    <property type="entry name" value="Glutathione synthetase ATP-binding domain-like"/>
    <property type="match status" value="1"/>
</dbReference>
<evidence type="ECO:0000256" key="7">
    <source>
        <dbReference type="PROSITE-ProRule" id="PRU00409"/>
    </source>
</evidence>
<evidence type="ECO:0000259" key="9">
    <source>
        <dbReference type="PROSITE" id="PS50975"/>
    </source>
</evidence>
<evidence type="ECO:0000256" key="4">
    <source>
        <dbReference type="ARBA" id="ARBA00022840"/>
    </source>
</evidence>
<keyword evidence="12" id="KW-1185">Reference proteome</keyword>
<dbReference type="PANTHER" id="PTHR18866">
    <property type="entry name" value="CARBOXYLASE:PYRUVATE/ACETYL-COA/PROPIONYL-COA CARBOXYLASE"/>
    <property type="match status" value="1"/>
</dbReference>
<dbReference type="Pfam" id="PF00289">
    <property type="entry name" value="Biotin_carb_N"/>
    <property type="match status" value="1"/>
</dbReference>
<comment type="cofactor">
    <cofactor evidence="1">
        <name>biotin</name>
        <dbReference type="ChEBI" id="CHEBI:57586"/>
    </cofactor>
</comment>
<dbReference type="EMBL" id="WWCV01000012">
    <property type="protein sequence ID" value="MYN16843.1"/>
    <property type="molecule type" value="Genomic_DNA"/>
</dbReference>
<dbReference type="RefSeq" id="WP_161089525.1">
    <property type="nucleotide sequence ID" value="NZ_WWCV01000012.1"/>
</dbReference>
<sequence length="678" mass="72162">MFTKILIANRGEIACRVAATARRMGIKTVAVYSEADANAKHVAVCDEAVLIGPAAAKESYLRGEKIIAVAKATGAQAIHPGYGFLSENAEFADACAEAGLVFIGPPASAMRAMGSKSAAKQLMEKANVPLVPGYHGEQQDADFLHAQADKIGYPVLLKASAGGGGKGMRVIENSAQFKDALASCKREAISSFGDDKVLAEKYLQRPRHIEIQVFADTLGNCIYLFERDCSVQRRHQKVLEEAPAPNMPAERRAAMGEAAVAAAKAVGYVGAGTVEFIANQDGSFYFMEMNTRLQVEHPVTEMITGTDLVEWQLRVAAGEPLPKQQHELAINGHSIEARIYAENPEKGFLPSIGTLRHMETPGAVAFELGGAVNLPAGVRIDSGVRAGDAISPFYDPMIAKLIVWGADRKQALARMAQALSQYQIVGLATNIAFLKRLVEGQAFSTADLDTGLIERNHDALFPAAHAAPDAALALAAVSLIESEKDRSAAQSGANAADPWGQALGWRMNHPYVRALSFGDEFAAAKPYGVNVSYRATDWLFSVGTAQPQVLSLMSQDGHDFSIKLGEQAVHGTVRRDGDTLHVFTNGAHYPLAYNDPMAHAGETEAEGGRLTAPMPGKVVAVLAAKGQEVKKGDALVIMEAMKMEHTIAAPHDGVVDEVLYGVGDQVADGAPLLAFKTA</sequence>
<dbReference type="PROSITE" id="PS50968">
    <property type="entry name" value="BIOTINYL_LIPOYL"/>
    <property type="match status" value="1"/>
</dbReference>
<dbReference type="InterPro" id="IPR011761">
    <property type="entry name" value="ATP-grasp"/>
</dbReference>
<accession>A0A845HHH8</accession>
<evidence type="ECO:0000256" key="2">
    <source>
        <dbReference type="ARBA" id="ARBA00022598"/>
    </source>
</evidence>
<evidence type="ECO:0000256" key="5">
    <source>
        <dbReference type="ARBA" id="ARBA00022946"/>
    </source>
</evidence>
<evidence type="ECO:0000313" key="12">
    <source>
        <dbReference type="Proteomes" id="UP000484875"/>
    </source>
</evidence>
<feature type="domain" description="ATP-grasp" evidence="9">
    <location>
        <begin position="120"/>
        <end position="317"/>
    </location>
</feature>
<dbReference type="Gene3D" id="3.30.470.20">
    <property type="entry name" value="ATP-grasp fold, B domain"/>
    <property type="match status" value="1"/>
</dbReference>
<evidence type="ECO:0000256" key="1">
    <source>
        <dbReference type="ARBA" id="ARBA00001953"/>
    </source>
</evidence>
<keyword evidence="2" id="KW-0436">Ligase</keyword>
<proteinExistence type="predicted"/>
<dbReference type="GO" id="GO:0016874">
    <property type="term" value="F:ligase activity"/>
    <property type="evidence" value="ECO:0007669"/>
    <property type="project" value="UniProtKB-KW"/>
</dbReference>
<dbReference type="InterPro" id="IPR000089">
    <property type="entry name" value="Biotin_lipoyl"/>
</dbReference>
<dbReference type="FunFam" id="3.40.50.20:FF:000010">
    <property type="entry name" value="Propionyl-CoA carboxylase subunit alpha"/>
    <property type="match status" value="1"/>
</dbReference>
<keyword evidence="6" id="KW-0092">Biotin</keyword>
<protein>
    <submittedName>
        <fullName evidence="11">Acetyl-CoA carboxylase biotin carboxylase subunit</fullName>
    </submittedName>
</protein>
<dbReference type="SMART" id="SM00878">
    <property type="entry name" value="Biotin_carb_C"/>
    <property type="match status" value="1"/>
</dbReference>
<evidence type="ECO:0000313" key="11">
    <source>
        <dbReference type="EMBL" id="MYN16843.1"/>
    </source>
</evidence>
<dbReference type="Gene3D" id="3.30.700.40">
    <property type="match status" value="1"/>
</dbReference>
<dbReference type="GO" id="GO:0046872">
    <property type="term" value="F:metal ion binding"/>
    <property type="evidence" value="ECO:0007669"/>
    <property type="project" value="InterPro"/>
</dbReference>
<dbReference type="PROSITE" id="PS00867">
    <property type="entry name" value="CPSASE_2"/>
    <property type="match status" value="1"/>
</dbReference>
<dbReference type="Gene3D" id="3.30.1490.20">
    <property type="entry name" value="ATP-grasp fold, A domain"/>
    <property type="match status" value="1"/>
</dbReference>
<dbReference type="InterPro" id="IPR005479">
    <property type="entry name" value="CPAse_ATP-bd"/>
</dbReference>
<dbReference type="FunFam" id="3.30.470.20:FF:000028">
    <property type="entry name" value="Methylcrotonoyl-CoA carboxylase subunit alpha, mitochondrial"/>
    <property type="match status" value="1"/>
</dbReference>
<dbReference type="InterPro" id="IPR013815">
    <property type="entry name" value="ATP_grasp_subdomain_1"/>
</dbReference>
<gene>
    <name evidence="11" type="ORF">GTP81_08770</name>
</gene>
<evidence type="ECO:0000259" key="8">
    <source>
        <dbReference type="PROSITE" id="PS50968"/>
    </source>
</evidence>
<dbReference type="PROSITE" id="PS50979">
    <property type="entry name" value="BC"/>
    <property type="match status" value="1"/>
</dbReference>
<dbReference type="CDD" id="cd06850">
    <property type="entry name" value="biotinyl_domain"/>
    <property type="match status" value="1"/>
</dbReference>
<dbReference type="FunFam" id="2.40.50.100:FF:000003">
    <property type="entry name" value="Acetyl-CoA carboxylase biotin carboxyl carrier protein"/>
    <property type="match status" value="1"/>
</dbReference>
<dbReference type="InterPro" id="IPR005482">
    <property type="entry name" value="Biotin_COase_C"/>
</dbReference>
<dbReference type="InterPro" id="IPR011054">
    <property type="entry name" value="Rudment_hybrid_motif"/>
</dbReference>
<keyword evidence="4 7" id="KW-0067">ATP-binding</keyword>
<dbReference type="InterPro" id="IPR011764">
    <property type="entry name" value="Biotin_carboxylation_dom"/>
</dbReference>
<evidence type="ECO:0000259" key="10">
    <source>
        <dbReference type="PROSITE" id="PS50979"/>
    </source>
</evidence>
<evidence type="ECO:0000256" key="6">
    <source>
        <dbReference type="ARBA" id="ARBA00023267"/>
    </source>
</evidence>
<evidence type="ECO:0000256" key="3">
    <source>
        <dbReference type="ARBA" id="ARBA00022741"/>
    </source>
</evidence>
<dbReference type="InterPro" id="IPR005481">
    <property type="entry name" value="BC-like_N"/>
</dbReference>
<dbReference type="InterPro" id="IPR001882">
    <property type="entry name" value="Biotin_BS"/>
</dbReference>
<dbReference type="Proteomes" id="UP000484875">
    <property type="component" value="Unassembled WGS sequence"/>
</dbReference>
<dbReference type="PROSITE" id="PS00866">
    <property type="entry name" value="CPSASE_1"/>
    <property type="match status" value="1"/>
</dbReference>
<feature type="domain" description="Lipoyl-binding" evidence="8">
    <location>
        <begin position="597"/>
        <end position="676"/>
    </location>
</feature>
<dbReference type="SUPFAM" id="SSF51246">
    <property type="entry name" value="Rudiment single hybrid motif"/>
    <property type="match status" value="1"/>
</dbReference>
<dbReference type="Gene3D" id="3.40.50.20">
    <property type="match status" value="1"/>
</dbReference>
<dbReference type="SUPFAM" id="SSF51230">
    <property type="entry name" value="Single hybrid motif"/>
    <property type="match status" value="1"/>
</dbReference>
<dbReference type="InterPro" id="IPR048429">
    <property type="entry name" value="MCC_alpha_BT"/>
</dbReference>
<dbReference type="PANTHER" id="PTHR18866:SF33">
    <property type="entry name" value="METHYLCROTONOYL-COA CARBOXYLASE SUBUNIT ALPHA, MITOCHONDRIAL-RELATED"/>
    <property type="match status" value="1"/>
</dbReference>
<keyword evidence="5" id="KW-0809">Transit peptide</keyword>
<dbReference type="SUPFAM" id="SSF52440">
    <property type="entry name" value="PreATP-grasp domain"/>
    <property type="match status" value="1"/>
</dbReference>
<keyword evidence="3 7" id="KW-0547">Nucleotide-binding</keyword>
<dbReference type="InterPro" id="IPR016185">
    <property type="entry name" value="PreATP-grasp_dom_sf"/>
</dbReference>
<comment type="caution">
    <text evidence="11">The sequence shown here is derived from an EMBL/GenBank/DDBJ whole genome shotgun (WGS) entry which is preliminary data.</text>
</comment>